<feature type="binding site" evidence="2">
    <location>
        <position position="9"/>
    </location>
    <ligand>
        <name>a divalent metal cation</name>
        <dbReference type="ChEBI" id="CHEBI:60240"/>
        <label>1</label>
    </ligand>
</feature>
<feature type="binding site" evidence="2">
    <location>
        <position position="211"/>
    </location>
    <ligand>
        <name>a divalent metal cation</name>
        <dbReference type="ChEBI" id="CHEBI:60240"/>
        <label>1</label>
    </ligand>
</feature>
<dbReference type="Pfam" id="PF01026">
    <property type="entry name" value="TatD_DNase"/>
    <property type="match status" value="1"/>
</dbReference>
<sequence length="267" mass="30878">MHFIDSHLHLDLYEEVQRKVMIQDIADNPALRAVIAVSMNLASSLTTKELAENYPNLIRPAYGFHPEQELPDGAEQQELLVWMEKHIRNAVAVGEVGLPYYRRKEAESQKRSFELQPYYDLLEKFVRLAASHHKPIILHAVYEDAERVIDLLQQYHIQRAHFHWFKGPVETVNRMIDSGYSISVTPDIAYEEDIQKLVSVYPLDLIMVETDGPWPFEGPYKGRMTHPVMVADVVRHVAAIKGMGVKETAARIYSNTSRFYRIGEYRD</sequence>
<dbReference type="OrthoDB" id="9775608at2"/>
<evidence type="ECO:0000256" key="1">
    <source>
        <dbReference type="ARBA" id="ARBA00022801"/>
    </source>
</evidence>
<dbReference type="PANTHER" id="PTHR46124">
    <property type="entry name" value="D-AMINOACYL-TRNA DEACYLASE"/>
    <property type="match status" value="1"/>
</dbReference>
<feature type="binding site" evidence="2">
    <location>
        <position position="7"/>
    </location>
    <ligand>
        <name>a divalent metal cation</name>
        <dbReference type="ChEBI" id="CHEBI:60240"/>
        <label>1</label>
    </ligand>
</feature>
<comment type="caution">
    <text evidence="3">The sequence shown here is derived from an EMBL/GenBank/DDBJ whole genome shotgun (WGS) entry which is preliminary data.</text>
</comment>
<dbReference type="SUPFAM" id="SSF51556">
    <property type="entry name" value="Metallo-dependent hydrolases"/>
    <property type="match status" value="1"/>
</dbReference>
<dbReference type="Proteomes" id="UP000490800">
    <property type="component" value="Unassembled WGS sequence"/>
</dbReference>
<dbReference type="Gene3D" id="3.20.20.140">
    <property type="entry name" value="Metal-dependent hydrolases"/>
    <property type="match status" value="1"/>
</dbReference>
<protein>
    <submittedName>
        <fullName evidence="3">TatD family deoxyribonuclease</fullName>
    </submittedName>
</protein>
<dbReference type="PROSITE" id="PS01137">
    <property type="entry name" value="TATD_1"/>
    <property type="match status" value="1"/>
</dbReference>
<dbReference type="EMBL" id="RHLK01000023">
    <property type="protein sequence ID" value="MVP02417.1"/>
    <property type="molecule type" value="Genomic_DNA"/>
</dbReference>
<dbReference type="InterPro" id="IPR001130">
    <property type="entry name" value="TatD-like"/>
</dbReference>
<feature type="binding site" evidence="2">
    <location>
        <position position="163"/>
    </location>
    <ligand>
        <name>a divalent metal cation</name>
        <dbReference type="ChEBI" id="CHEBI:60240"/>
        <label>2</label>
    </ligand>
</feature>
<evidence type="ECO:0000313" key="4">
    <source>
        <dbReference type="Proteomes" id="UP000490800"/>
    </source>
</evidence>
<organism evidence="3 4">
    <name type="scientific">Paenibacillus lutrae</name>
    <dbReference type="NCBI Taxonomy" id="2078573"/>
    <lineage>
        <taxon>Bacteria</taxon>
        <taxon>Bacillati</taxon>
        <taxon>Bacillota</taxon>
        <taxon>Bacilli</taxon>
        <taxon>Bacillales</taxon>
        <taxon>Paenibacillaceae</taxon>
        <taxon>Paenibacillus</taxon>
    </lineage>
</organism>
<feature type="binding site" evidence="2">
    <location>
        <position position="139"/>
    </location>
    <ligand>
        <name>a divalent metal cation</name>
        <dbReference type="ChEBI" id="CHEBI:60240"/>
        <label>2</label>
    </ligand>
</feature>
<dbReference type="InterPro" id="IPR032466">
    <property type="entry name" value="Metal_Hydrolase"/>
</dbReference>
<reference evidence="3 4" key="1">
    <citation type="journal article" date="2019" name="Microorganisms">
        <title>Paenibacillus lutrae sp. nov., A Chitinolytic Species Isolated from A River Otter in Castril Natural Park, Granada, Spain.</title>
        <authorList>
            <person name="Rodriguez M."/>
            <person name="Reina J.C."/>
            <person name="Bejar V."/>
            <person name="Llamas I."/>
        </authorList>
    </citation>
    <scope>NUCLEOTIDE SEQUENCE [LARGE SCALE GENOMIC DNA]</scope>
    <source>
        <strain evidence="3 4">N10</strain>
    </source>
</reference>
<dbReference type="GO" id="GO:0016788">
    <property type="term" value="F:hydrolase activity, acting on ester bonds"/>
    <property type="evidence" value="ECO:0007669"/>
    <property type="project" value="InterPro"/>
</dbReference>
<keyword evidence="1" id="KW-0378">Hydrolase</keyword>
<dbReference type="InterPro" id="IPR018228">
    <property type="entry name" value="DNase_TatD-rel_CS"/>
</dbReference>
<dbReference type="PIRSF" id="PIRSF005902">
    <property type="entry name" value="DNase_TatD"/>
    <property type="match status" value="1"/>
</dbReference>
<evidence type="ECO:0000256" key="2">
    <source>
        <dbReference type="PIRSR" id="PIRSR005902-1"/>
    </source>
</evidence>
<feature type="binding site" evidence="2">
    <location>
        <position position="95"/>
    </location>
    <ligand>
        <name>a divalent metal cation</name>
        <dbReference type="ChEBI" id="CHEBI:60240"/>
        <label>1</label>
    </ligand>
</feature>
<keyword evidence="2" id="KW-0479">Metal-binding</keyword>
<accession>A0A7X3FNK7</accession>
<proteinExistence type="predicted"/>
<gene>
    <name evidence="3" type="ORF">EDM21_23315</name>
</gene>
<evidence type="ECO:0000313" key="3">
    <source>
        <dbReference type="EMBL" id="MVP02417.1"/>
    </source>
</evidence>
<dbReference type="AlphaFoldDB" id="A0A7X3FNK7"/>
<keyword evidence="4" id="KW-1185">Reference proteome</keyword>
<dbReference type="GO" id="GO:0046872">
    <property type="term" value="F:metal ion binding"/>
    <property type="evidence" value="ECO:0007669"/>
    <property type="project" value="UniProtKB-KW"/>
</dbReference>
<name>A0A7X3FNK7_9BACL</name>
<dbReference type="PANTHER" id="PTHR46124:SF2">
    <property type="entry name" value="D-AMINOACYL-TRNA DEACYLASE"/>
    <property type="match status" value="1"/>
</dbReference>
<dbReference type="CDD" id="cd01310">
    <property type="entry name" value="TatD_DNAse"/>
    <property type="match status" value="1"/>
</dbReference>